<reference evidence="2" key="1">
    <citation type="submission" date="2018-02" db="EMBL/GenBank/DDBJ databases">
        <title>Rhizophora mucronata_Transcriptome.</title>
        <authorList>
            <person name="Meera S.P."/>
            <person name="Sreeshan A."/>
            <person name="Augustine A."/>
        </authorList>
    </citation>
    <scope>NUCLEOTIDE SEQUENCE</scope>
    <source>
        <tissue evidence="2">Leaf</tissue>
    </source>
</reference>
<dbReference type="EMBL" id="GGEC01029742">
    <property type="protein sequence ID" value="MBX10226.1"/>
    <property type="molecule type" value="Transcribed_RNA"/>
</dbReference>
<feature type="transmembrane region" description="Helical" evidence="1">
    <location>
        <begin position="71"/>
        <end position="94"/>
    </location>
</feature>
<evidence type="ECO:0000313" key="3">
    <source>
        <dbReference type="EMBL" id="MBX10226.1"/>
    </source>
</evidence>
<sequence>MLLLQEPEWLARPTGERGEYRLSDMIHHKIRSVTPFTGFDMLSCSLRKRIVGQKWFLKWVEKFLPRPHLGFTCYVPIFFSLLSFFFCFGVSSFVTWPHELFLIFQGRSDFCVTQCNSLVRIIRSSIM</sequence>
<proteinExistence type="predicted"/>
<keyword evidence="1" id="KW-0472">Membrane</keyword>
<organism evidence="2">
    <name type="scientific">Rhizophora mucronata</name>
    <name type="common">Asiatic mangrove</name>
    <dbReference type="NCBI Taxonomy" id="61149"/>
    <lineage>
        <taxon>Eukaryota</taxon>
        <taxon>Viridiplantae</taxon>
        <taxon>Streptophyta</taxon>
        <taxon>Embryophyta</taxon>
        <taxon>Tracheophyta</taxon>
        <taxon>Spermatophyta</taxon>
        <taxon>Magnoliopsida</taxon>
        <taxon>eudicotyledons</taxon>
        <taxon>Gunneridae</taxon>
        <taxon>Pentapetalae</taxon>
        <taxon>rosids</taxon>
        <taxon>fabids</taxon>
        <taxon>Malpighiales</taxon>
        <taxon>Rhizophoraceae</taxon>
        <taxon>Rhizophora</taxon>
    </lineage>
</organism>
<keyword evidence="1" id="KW-0812">Transmembrane</keyword>
<dbReference type="EMBL" id="GGEC01029741">
    <property type="protein sequence ID" value="MBX10225.1"/>
    <property type="molecule type" value="Transcribed_RNA"/>
</dbReference>
<name>A0A2P2KWX1_RHIMU</name>
<accession>A0A2P2KWX1</accession>
<dbReference type="AlphaFoldDB" id="A0A2P2KWX1"/>
<protein>
    <submittedName>
        <fullName evidence="3">Uncharacterized protein LOC105142639</fullName>
    </submittedName>
</protein>
<evidence type="ECO:0000313" key="2">
    <source>
        <dbReference type="EMBL" id="MBX10225.1"/>
    </source>
</evidence>
<evidence type="ECO:0000256" key="1">
    <source>
        <dbReference type="SAM" id="Phobius"/>
    </source>
</evidence>
<keyword evidence="1" id="KW-1133">Transmembrane helix</keyword>